<protein>
    <submittedName>
        <fullName evidence="1">Uncharacterized protein</fullName>
    </submittedName>
</protein>
<organism evidence="1 2">
    <name type="scientific">Caerostris darwini</name>
    <dbReference type="NCBI Taxonomy" id="1538125"/>
    <lineage>
        <taxon>Eukaryota</taxon>
        <taxon>Metazoa</taxon>
        <taxon>Ecdysozoa</taxon>
        <taxon>Arthropoda</taxon>
        <taxon>Chelicerata</taxon>
        <taxon>Arachnida</taxon>
        <taxon>Araneae</taxon>
        <taxon>Araneomorphae</taxon>
        <taxon>Entelegynae</taxon>
        <taxon>Araneoidea</taxon>
        <taxon>Araneidae</taxon>
        <taxon>Caerostris</taxon>
    </lineage>
</organism>
<keyword evidence="2" id="KW-1185">Reference proteome</keyword>
<evidence type="ECO:0000313" key="2">
    <source>
        <dbReference type="Proteomes" id="UP001054837"/>
    </source>
</evidence>
<proteinExistence type="predicted"/>
<reference evidence="1 2" key="1">
    <citation type="submission" date="2021-06" db="EMBL/GenBank/DDBJ databases">
        <title>Caerostris darwini draft genome.</title>
        <authorList>
            <person name="Kono N."/>
            <person name="Arakawa K."/>
        </authorList>
    </citation>
    <scope>NUCLEOTIDE SEQUENCE [LARGE SCALE GENOMIC DNA]</scope>
</reference>
<gene>
    <name evidence="1" type="ORF">CDAR_495501</name>
</gene>
<comment type="caution">
    <text evidence="1">The sequence shown here is derived from an EMBL/GenBank/DDBJ whole genome shotgun (WGS) entry which is preliminary data.</text>
</comment>
<sequence>MPTALTNPVIPISGASTWVLPKRKPPRVSTSGRHRGKVDLYQQLRAFFREVNFNPVTRVLSLRPTPCPFSIPPTCVLPSEPLLIAQSRFLLSSFSKR</sequence>
<name>A0AAV4S8M8_9ARAC</name>
<dbReference type="AlphaFoldDB" id="A0AAV4S8M8"/>
<dbReference type="EMBL" id="BPLQ01007511">
    <property type="protein sequence ID" value="GIY30525.1"/>
    <property type="molecule type" value="Genomic_DNA"/>
</dbReference>
<accession>A0AAV4S8M8</accession>
<evidence type="ECO:0000313" key="1">
    <source>
        <dbReference type="EMBL" id="GIY30525.1"/>
    </source>
</evidence>
<dbReference type="Proteomes" id="UP001054837">
    <property type="component" value="Unassembled WGS sequence"/>
</dbReference>